<evidence type="ECO:0000313" key="1">
    <source>
        <dbReference type="EMBL" id="KYN29083.1"/>
    </source>
</evidence>
<protein>
    <recommendedName>
        <fullName evidence="3">DUF4218 domain-containing protein</fullName>
    </recommendedName>
</protein>
<dbReference type="EMBL" id="KQ978711">
    <property type="protein sequence ID" value="KYN29083.1"/>
    <property type="molecule type" value="Genomic_DNA"/>
</dbReference>
<dbReference type="Proteomes" id="UP000078492">
    <property type="component" value="Unassembled WGS sequence"/>
</dbReference>
<dbReference type="AlphaFoldDB" id="A0A151JPS3"/>
<reference evidence="1 2" key="1">
    <citation type="submission" date="2015-09" db="EMBL/GenBank/DDBJ databases">
        <title>Trachymyrmex cornetzi WGS genome.</title>
        <authorList>
            <person name="Nygaard S."/>
            <person name="Hu H."/>
            <person name="Boomsma J."/>
            <person name="Zhang G."/>
        </authorList>
    </citation>
    <scope>NUCLEOTIDE SEQUENCE [LARGE SCALE GENOMIC DNA]</scope>
    <source>
        <strain evidence="1">Tcor2-1</strain>
        <tissue evidence="1">Whole body</tissue>
    </source>
</reference>
<name>A0A151JPS3_9HYME</name>
<organism evidence="1 2">
    <name type="scientific">Trachymyrmex cornetzi</name>
    <dbReference type="NCBI Taxonomy" id="471704"/>
    <lineage>
        <taxon>Eukaryota</taxon>
        <taxon>Metazoa</taxon>
        <taxon>Ecdysozoa</taxon>
        <taxon>Arthropoda</taxon>
        <taxon>Hexapoda</taxon>
        <taxon>Insecta</taxon>
        <taxon>Pterygota</taxon>
        <taxon>Neoptera</taxon>
        <taxon>Endopterygota</taxon>
        <taxon>Hymenoptera</taxon>
        <taxon>Apocrita</taxon>
        <taxon>Aculeata</taxon>
        <taxon>Formicoidea</taxon>
        <taxon>Formicidae</taxon>
        <taxon>Myrmicinae</taxon>
        <taxon>Trachymyrmex</taxon>
    </lineage>
</organism>
<accession>A0A151JPS3</accession>
<evidence type="ECO:0000313" key="2">
    <source>
        <dbReference type="Proteomes" id="UP000078492"/>
    </source>
</evidence>
<proteinExistence type="predicted"/>
<evidence type="ECO:0008006" key="3">
    <source>
        <dbReference type="Google" id="ProtNLM"/>
    </source>
</evidence>
<sequence>MYYFGIEKDLTHKLQNGGLNGEILTIKLIINIDGLPLFKSSRTDMWPILGRSDDTVDSRPFMIACFCGEGKPINLEKYLELFNEEIISLRKNGFQYNGKIYYVEIECFAADAPARAMLKMIKGHTSMYGCERTKYDFLDENTNDNNHLKGKSPLLALNIDPVKQFILDPMHMIYLGIMKRIFVKYWVEGGRHCKLSRQNLATIDYNVRKICPFVTSDFCRKPRALVNLKNFKATEFRFIVLYSGVIIFYNVLHDVKYRHFLLLHVAITILSSASMIEAYLHVAEEAIRKFVLKAPRIYGEDFVVYNVHSLLHLCADVQTYGPIERYGCFPFENYLQSLKKRIRSKRLSLQQVCNRIAEEECNDAPP</sequence>
<keyword evidence="2" id="KW-1185">Reference proteome</keyword>
<dbReference type="PANTHER" id="PTHR33053">
    <property type="entry name" value="PROTEIN, PUTATIVE-RELATED"/>
    <property type="match status" value="1"/>
</dbReference>
<dbReference type="STRING" id="471704.A0A151JPS3"/>
<gene>
    <name evidence="1" type="ORF">ALC57_01489</name>
</gene>
<dbReference type="PANTHER" id="PTHR33053:SF9">
    <property type="entry name" value="AGAP000105-PA"/>
    <property type="match status" value="1"/>
</dbReference>